<keyword evidence="7" id="KW-1185">Reference proteome</keyword>
<keyword evidence="3" id="KW-0732">Signal</keyword>
<dbReference type="RefSeq" id="XP_005652344.1">
    <property type="nucleotide sequence ID" value="XM_005652287.1"/>
</dbReference>
<name>I0ZAY1_COCSC</name>
<dbReference type="Proteomes" id="UP000007264">
    <property type="component" value="Unassembled WGS sequence"/>
</dbReference>
<dbReference type="GeneID" id="17045815"/>
<feature type="domain" description="Expansin-like EG45" evidence="4">
    <location>
        <begin position="56"/>
        <end position="161"/>
    </location>
</feature>
<feature type="compositionally biased region" description="Low complexity" evidence="2">
    <location>
        <begin position="540"/>
        <end position="572"/>
    </location>
</feature>
<evidence type="ECO:0000256" key="1">
    <source>
        <dbReference type="RuleBase" id="RU003460"/>
    </source>
</evidence>
<evidence type="ECO:0000256" key="2">
    <source>
        <dbReference type="SAM" id="MobiDB-lite"/>
    </source>
</evidence>
<dbReference type="Gene3D" id="2.60.40.760">
    <property type="entry name" value="Expansin, cellulose-binding-like domain"/>
    <property type="match status" value="1"/>
</dbReference>
<feature type="compositionally biased region" description="Pro residues" evidence="2">
    <location>
        <begin position="573"/>
        <end position="583"/>
    </location>
</feature>
<accession>I0ZAY1</accession>
<dbReference type="InterPro" id="IPR036749">
    <property type="entry name" value="Expansin_CBD_sf"/>
</dbReference>
<dbReference type="AlphaFoldDB" id="I0ZAY1"/>
<dbReference type="PANTHER" id="PTHR31692">
    <property type="entry name" value="EXPANSIN-B3"/>
    <property type="match status" value="1"/>
</dbReference>
<evidence type="ECO:0008006" key="8">
    <source>
        <dbReference type="Google" id="ProtNLM"/>
    </source>
</evidence>
<dbReference type="InterPro" id="IPR036908">
    <property type="entry name" value="RlpA-like_sf"/>
</dbReference>
<dbReference type="InterPro" id="IPR007112">
    <property type="entry name" value="Expansin/allergen_DPBB_dom"/>
</dbReference>
<evidence type="ECO:0000259" key="5">
    <source>
        <dbReference type="PROSITE" id="PS50843"/>
    </source>
</evidence>
<dbReference type="SUPFAM" id="SSF50685">
    <property type="entry name" value="Barwin-like endoglucanases"/>
    <property type="match status" value="1"/>
</dbReference>
<dbReference type="OrthoDB" id="406505at2759"/>
<dbReference type="PROSITE" id="PS50842">
    <property type="entry name" value="EXPANSIN_EG45"/>
    <property type="match status" value="1"/>
</dbReference>
<feature type="compositionally biased region" description="Low complexity" evidence="2">
    <location>
        <begin position="584"/>
        <end position="611"/>
    </location>
</feature>
<evidence type="ECO:0000313" key="7">
    <source>
        <dbReference type="Proteomes" id="UP000007264"/>
    </source>
</evidence>
<dbReference type="SUPFAM" id="SSF49590">
    <property type="entry name" value="PHL pollen allergen"/>
    <property type="match status" value="1"/>
</dbReference>
<evidence type="ECO:0000259" key="4">
    <source>
        <dbReference type="PROSITE" id="PS50842"/>
    </source>
</evidence>
<dbReference type="CDD" id="cd22271">
    <property type="entry name" value="DPBB_EXP_N-like"/>
    <property type="match status" value="1"/>
</dbReference>
<dbReference type="InterPro" id="IPR007118">
    <property type="entry name" value="Expan_Lol_pI"/>
</dbReference>
<feature type="chain" id="PRO_5003637598" description="Expansin-like EG45 domain-containing protein" evidence="3">
    <location>
        <begin position="24"/>
        <end position="652"/>
    </location>
</feature>
<reference evidence="6 7" key="1">
    <citation type="journal article" date="2012" name="Genome Biol.">
        <title>The genome of the polar eukaryotic microalga coccomyxa subellipsoidea reveals traits of cold adaptation.</title>
        <authorList>
            <person name="Blanc G."/>
            <person name="Agarkova I."/>
            <person name="Grimwood J."/>
            <person name="Kuo A."/>
            <person name="Brueggeman A."/>
            <person name="Dunigan D."/>
            <person name="Gurnon J."/>
            <person name="Ladunga I."/>
            <person name="Lindquist E."/>
            <person name="Lucas S."/>
            <person name="Pangilinan J."/>
            <person name="Proschold T."/>
            <person name="Salamov A."/>
            <person name="Schmutz J."/>
            <person name="Weeks D."/>
            <person name="Yamada T."/>
            <person name="Claverie J.M."/>
            <person name="Grigoriev I."/>
            <person name="Van Etten J."/>
            <person name="Lomsadze A."/>
            <person name="Borodovsky M."/>
        </authorList>
    </citation>
    <scope>NUCLEOTIDE SEQUENCE [LARGE SCALE GENOMIC DNA]</scope>
    <source>
        <strain evidence="6 7">C-169</strain>
    </source>
</reference>
<proteinExistence type="inferred from homology"/>
<feature type="signal peptide" evidence="3">
    <location>
        <begin position="1"/>
        <end position="23"/>
    </location>
</feature>
<comment type="similarity">
    <text evidence="1">Belongs to the expansin family.</text>
</comment>
<dbReference type="KEGG" id="csl:COCSUDRAFT_46000"/>
<evidence type="ECO:0000313" key="6">
    <source>
        <dbReference type="EMBL" id="EIE27800.1"/>
    </source>
</evidence>
<dbReference type="PRINTS" id="PR01225">
    <property type="entry name" value="EXPANSNFAMLY"/>
</dbReference>
<sequence length="652" mass="64416">MNILAATLYIAVVISSLGGLAFAAPASGDIVSGFATQYGGKRDGGDPNKPVYGLLDGACGYGEFSKTEWPNWQVAAISQSNPIATRGQPQKRGCGACIEVACNSTACTGDGSLTVLVTDDCKDCKPQQININALAFERHISSVSGSVDVVWRQVPCRPPGNIQAKVLDASGSYIRFVLLQVAGESGFSNVEIQGNGQSNWVTPNGDWGTQLQTSSAGQAPYSLRLTPRDGSPQIIARNAIPAAKTGTYDTGVQLPAGSPLPPLASALASPSPVINPPRAAPPLPLLQPTAANATAPAVINPSAPVIGAAALLNSSASAANVPPGAAAVNASQQAARDNPFLPFRPVPPNALNRPPGDTAVASAPVAGVPAQAPLQRQTATPVAATVLVNAPVQPPAAVPVIVPTVVATPPAQPPTAVPVVAPIVAPSKGISAVPTTYPASDEPPVPAPVLAPTPAPILAPTPAPNQAVVPAPAGVAPDQAGSPAASQNRQLPLFVKPAVAAAAPPVQAPQQQAVASYSLPATVAPPAAAAAAGSFQAAPQPAPAAAPEVSAPPAAAPAAAGGYPAGGAVAPAEQPPAASPVQPPQAAASQQPVAVTRSSASAQGPSQPSMSLTLDPAAVNLTGSDANAPAINAEVGRILDPQISLGTSAAGK</sequence>
<feature type="region of interest" description="Disordered" evidence="2">
    <location>
        <begin position="540"/>
        <end position="616"/>
    </location>
</feature>
<dbReference type="PANTHER" id="PTHR31692:SF5">
    <property type="entry name" value="EXPANSIN-B3"/>
    <property type="match status" value="1"/>
</dbReference>
<feature type="domain" description="Expansin-like CBD" evidence="5">
    <location>
        <begin position="172"/>
        <end position="242"/>
    </location>
</feature>
<dbReference type="Pfam" id="PF01357">
    <property type="entry name" value="Expansin_C"/>
    <property type="match status" value="1"/>
</dbReference>
<dbReference type="GO" id="GO:0005576">
    <property type="term" value="C:extracellular region"/>
    <property type="evidence" value="ECO:0007669"/>
    <property type="project" value="InterPro"/>
</dbReference>
<comment type="caution">
    <text evidence="6">The sequence shown here is derived from an EMBL/GenBank/DDBJ whole genome shotgun (WGS) entry which is preliminary data.</text>
</comment>
<dbReference type="Gene3D" id="2.40.40.10">
    <property type="entry name" value="RlpA-like domain"/>
    <property type="match status" value="1"/>
</dbReference>
<dbReference type="InterPro" id="IPR007117">
    <property type="entry name" value="Expansin_CBD"/>
</dbReference>
<protein>
    <recommendedName>
        <fullName evidence="8">Expansin-like EG45 domain-containing protein</fullName>
    </recommendedName>
</protein>
<dbReference type="EMBL" id="AGSI01000001">
    <property type="protein sequence ID" value="EIE27800.1"/>
    <property type="molecule type" value="Genomic_DNA"/>
</dbReference>
<gene>
    <name evidence="6" type="ORF">COCSUDRAFT_46000</name>
</gene>
<dbReference type="PROSITE" id="PS50843">
    <property type="entry name" value="EXPANSIN_CBD"/>
    <property type="match status" value="1"/>
</dbReference>
<evidence type="ECO:0000256" key="3">
    <source>
        <dbReference type="SAM" id="SignalP"/>
    </source>
</evidence>
<organism evidence="6 7">
    <name type="scientific">Coccomyxa subellipsoidea (strain C-169)</name>
    <name type="common">Green microalga</name>
    <dbReference type="NCBI Taxonomy" id="574566"/>
    <lineage>
        <taxon>Eukaryota</taxon>
        <taxon>Viridiplantae</taxon>
        <taxon>Chlorophyta</taxon>
        <taxon>core chlorophytes</taxon>
        <taxon>Trebouxiophyceae</taxon>
        <taxon>Trebouxiophyceae incertae sedis</taxon>
        <taxon>Coccomyxaceae</taxon>
        <taxon>Coccomyxa</taxon>
        <taxon>Coccomyxa subellipsoidea</taxon>
    </lineage>
</organism>